<dbReference type="GO" id="GO:0032259">
    <property type="term" value="P:methylation"/>
    <property type="evidence" value="ECO:0007669"/>
    <property type="project" value="UniProtKB-KW"/>
</dbReference>
<name>A0A0N7M0C7_9RHOB</name>
<protein>
    <submittedName>
        <fullName evidence="2">Methyltransferase domain protein</fullName>
    </submittedName>
</protein>
<dbReference type="Proteomes" id="UP000054935">
    <property type="component" value="Unassembled WGS sequence"/>
</dbReference>
<dbReference type="Pfam" id="PF08241">
    <property type="entry name" value="Methyltransf_11"/>
    <property type="match status" value="1"/>
</dbReference>
<dbReference type="OrthoDB" id="7814581at2"/>
<evidence type="ECO:0000259" key="1">
    <source>
        <dbReference type="Pfam" id="PF08241"/>
    </source>
</evidence>
<sequence>MKSTDPTTLLERERRFPTGHRKGYQGFVEEMDKLRARQLTGWRDARSDDLFTINDFIAAYDRLPPQSFADPYDIAQSDMDKLEHVQKKYLLRFKNIRRSWVRLLRFAPETMNGHNRFKCLEMSTAHGATLEILHHFGHEVTGTDYTNEGLRAANGKRSIDRDLGETIIDAQTDTRDWPYKPIIDSIGARVDLFDAGIVPYPYEDAAFDYLFCFDALEHYCHPKDWMQLIEEFTRITKRAIVLEINPIRRERLDLEGDYYLAYKTFYQDILNCNVNGFQCVSTAASFNQPRFFKLMKV</sequence>
<dbReference type="InterPro" id="IPR013216">
    <property type="entry name" value="Methyltransf_11"/>
</dbReference>
<dbReference type="EMBL" id="CYSE01000005">
    <property type="protein sequence ID" value="CUH80097.1"/>
    <property type="molecule type" value="Genomic_DNA"/>
</dbReference>
<evidence type="ECO:0000313" key="2">
    <source>
        <dbReference type="EMBL" id="CUH80097.1"/>
    </source>
</evidence>
<organism evidence="2 3">
    <name type="scientific">Tropicibacter naphthalenivorans</name>
    <dbReference type="NCBI Taxonomy" id="441103"/>
    <lineage>
        <taxon>Bacteria</taxon>
        <taxon>Pseudomonadati</taxon>
        <taxon>Pseudomonadota</taxon>
        <taxon>Alphaproteobacteria</taxon>
        <taxon>Rhodobacterales</taxon>
        <taxon>Roseobacteraceae</taxon>
        <taxon>Tropicibacter</taxon>
    </lineage>
</organism>
<dbReference type="RefSeq" id="WP_058248310.1">
    <property type="nucleotide sequence ID" value="NZ_CYSE01000005.1"/>
</dbReference>
<keyword evidence="3" id="KW-1185">Reference proteome</keyword>
<proteinExistence type="predicted"/>
<dbReference type="AlphaFoldDB" id="A0A0N7M0C7"/>
<gene>
    <name evidence="2" type="ORF">TRN7648_02815</name>
</gene>
<keyword evidence="2" id="KW-0489">Methyltransferase</keyword>
<keyword evidence="2" id="KW-0808">Transferase</keyword>
<dbReference type="InterPro" id="IPR029063">
    <property type="entry name" value="SAM-dependent_MTases_sf"/>
</dbReference>
<dbReference type="Gene3D" id="3.40.50.150">
    <property type="entry name" value="Vaccinia Virus protein VP39"/>
    <property type="match status" value="1"/>
</dbReference>
<evidence type="ECO:0000313" key="3">
    <source>
        <dbReference type="Proteomes" id="UP000054935"/>
    </source>
</evidence>
<reference evidence="2 3" key="1">
    <citation type="submission" date="2015-09" db="EMBL/GenBank/DDBJ databases">
        <authorList>
            <consortium name="Swine Surveillance"/>
        </authorList>
    </citation>
    <scope>NUCLEOTIDE SEQUENCE [LARGE SCALE GENOMIC DNA]</scope>
    <source>
        <strain evidence="2 3">CECT 7648</strain>
    </source>
</reference>
<dbReference type="SUPFAM" id="SSF53335">
    <property type="entry name" value="S-adenosyl-L-methionine-dependent methyltransferases"/>
    <property type="match status" value="1"/>
</dbReference>
<accession>A0A0N7M0C7</accession>
<feature type="domain" description="Methyltransferase type 11" evidence="1">
    <location>
        <begin position="120"/>
        <end position="238"/>
    </location>
</feature>
<dbReference type="GO" id="GO:0008757">
    <property type="term" value="F:S-adenosylmethionine-dependent methyltransferase activity"/>
    <property type="evidence" value="ECO:0007669"/>
    <property type="project" value="InterPro"/>
</dbReference>